<dbReference type="STRING" id="2880.D7FVU5"/>
<keyword evidence="5" id="KW-1185">Reference proteome</keyword>
<evidence type="ECO:0000256" key="2">
    <source>
        <dbReference type="SAM" id="MobiDB-lite"/>
    </source>
</evidence>
<organism evidence="4 5">
    <name type="scientific">Ectocarpus siliculosus</name>
    <name type="common">Brown alga</name>
    <name type="synonym">Conferva siliculosa</name>
    <dbReference type="NCBI Taxonomy" id="2880"/>
    <lineage>
        <taxon>Eukaryota</taxon>
        <taxon>Sar</taxon>
        <taxon>Stramenopiles</taxon>
        <taxon>Ochrophyta</taxon>
        <taxon>PX clade</taxon>
        <taxon>Phaeophyceae</taxon>
        <taxon>Ectocarpales</taxon>
        <taxon>Ectocarpaceae</taxon>
        <taxon>Ectocarpus</taxon>
    </lineage>
</organism>
<evidence type="ECO:0000259" key="3">
    <source>
        <dbReference type="PROSITE" id="PS50249"/>
    </source>
</evidence>
<feature type="coiled-coil region" evidence="1">
    <location>
        <begin position="264"/>
        <end position="291"/>
    </location>
</feature>
<dbReference type="GO" id="GO:0008237">
    <property type="term" value="F:metallopeptidase activity"/>
    <property type="evidence" value="ECO:0007669"/>
    <property type="project" value="InterPro"/>
</dbReference>
<dbReference type="InParanoid" id="D7FVU5"/>
<dbReference type="MEROPS" id="M67.A03"/>
<sequence length="478" mass="50597">MGLLLGRWHDGTGRDGTSCPAVTVDHAMILTRTDKREDRVEVGYKQLAEAADIAEKMSAQLGQDTRVVGWYHSHPHITVLPSHVDVRTQGQYQSMDRRFIGLIFSVFSEDKHSKVGTIEVTAFQARDTSEPMDVDAAAGAGAGRGNRGGGGGGGGGGGWERTEVALSLHGPGSGSSTTPLSDALERVVRLQDTLFGEERAGYLAALRQNDAMVGEEEPFDAESPQDTRTRRRGGGIDLLSKIFCSAVYSKSLAALSGDSAVPLAQTLRSQLNILQNRAAALEQHQVELRALLTPGELEGALASASAKLRAPCSAGIGAFQAKHEGELDIPRADALRFARQGGPLRRQRILMSANTAVNVRVFREYATQARSSAAIADRVEISDSREAGGALWVAEIAGKRKTLLGLRAAAPAADGSNSSSSKKQERGLVIETREGGEEVLLCDDQESFRLWLGVAAAVFPSGAPAAAAAAASRIGHVE</sequence>
<proteinExistence type="predicted"/>
<dbReference type="InterPro" id="IPR037518">
    <property type="entry name" value="MPN"/>
</dbReference>
<dbReference type="InterPro" id="IPR050242">
    <property type="entry name" value="JAMM_MPN+_peptidase_M67A"/>
</dbReference>
<dbReference type="PROSITE" id="PS50249">
    <property type="entry name" value="MPN"/>
    <property type="match status" value="1"/>
</dbReference>
<dbReference type="Proteomes" id="UP000002630">
    <property type="component" value="Linkage Group LG02"/>
</dbReference>
<dbReference type="eggNOG" id="KOG1555">
    <property type="taxonomic scope" value="Eukaryota"/>
</dbReference>
<accession>D7FVU5</accession>
<dbReference type="AlphaFoldDB" id="D7FVU5"/>
<dbReference type="Pfam" id="PF18110">
    <property type="entry name" value="BRCC36_C"/>
    <property type="match status" value="1"/>
</dbReference>
<dbReference type="EMBL" id="FN648486">
    <property type="protein sequence ID" value="CBJ25465.1"/>
    <property type="molecule type" value="Genomic_DNA"/>
</dbReference>
<evidence type="ECO:0000313" key="5">
    <source>
        <dbReference type="Proteomes" id="UP000002630"/>
    </source>
</evidence>
<dbReference type="Pfam" id="PF01398">
    <property type="entry name" value="JAB"/>
    <property type="match status" value="1"/>
</dbReference>
<dbReference type="EMBL" id="FN649727">
    <property type="protein sequence ID" value="CBJ25465.1"/>
    <property type="molecule type" value="Genomic_DNA"/>
</dbReference>
<feature type="region of interest" description="Disordered" evidence="2">
    <location>
        <begin position="131"/>
        <end position="162"/>
    </location>
</feature>
<dbReference type="SUPFAM" id="SSF102712">
    <property type="entry name" value="JAB1/MPN domain"/>
    <property type="match status" value="1"/>
</dbReference>
<reference evidence="4 5" key="1">
    <citation type="journal article" date="2010" name="Nature">
        <title>The Ectocarpus genome and the independent evolution of multicellularity in brown algae.</title>
        <authorList>
            <person name="Cock J.M."/>
            <person name="Sterck L."/>
            <person name="Rouze P."/>
            <person name="Scornet D."/>
            <person name="Allen A.E."/>
            <person name="Amoutzias G."/>
            <person name="Anthouard V."/>
            <person name="Artiguenave F."/>
            <person name="Aury J.M."/>
            <person name="Badger J.H."/>
            <person name="Beszteri B."/>
            <person name="Billiau K."/>
            <person name="Bonnet E."/>
            <person name="Bothwell J.H."/>
            <person name="Bowler C."/>
            <person name="Boyen C."/>
            <person name="Brownlee C."/>
            <person name="Carrano C.J."/>
            <person name="Charrier B."/>
            <person name="Cho G.Y."/>
            <person name="Coelho S.M."/>
            <person name="Collen J."/>
            <person name="Corre E."/>
            <person name="Da Silva C."/>
            <person name="Delage L."/>
            <person name="Delaroque N."/>
            <person name="Dittami S.M."/>
            <person name="Doulbeau S."/>
            <person name="Elias M."/>
            <person name="Farnham G."/>
            <person name="Gachon C.M."/>
            <person name="Gschloessl B."/>
            <person name="Heesch S."/>
            <person name="Jabbari K."/>
            <person name="Jubin C."/>
            <person name="Kawai H."/>
            <person name="Kimura K."/>
            <person name="Kloareg B."/>
            <person name="Kupper F.C."/>
            <person name="Lang D."/>
            <person name="Le Bail A."/>
            <person name="Leblanc C."/>
            <person name="Lerouge P."/>
            <person name="Lohr M."/>
            <person name="Lopez P.J."/>
            <person name="Martens C."/>
            <person name="Maumus F."/>
            <person name="Michel G."/>
            <person name="Miranda-Saavedra D."/>
            <person name="Morales J."/>
            <person name="Moreau H."/>
            <person name="Motomura T."/>
            <person name="Nagasato C."/>
            <person name="Napoli C.A."/>
            <person name="Nelson D.R."/>
            <person name="Nyvall-Collen P."/>
            <person name="Peters A.F."/>
            <person name="Pommier C."/>
            <person name="Potin P."/>
            <person name="Poulain J."/>
            <person name="Quesneville H."/>
            <person name="Read B."/>
            <person name="Rensing S.A."/>
            <person name="Ritter A."/>
            <person name="Rousvoal S."/>
            <person name="Samanta M."/>
            <person name="Samson G."/>
            <person name="Schroeder D.C."/>
            <person name="Segurens B."/>
            <person name="Strittmatter M."/>
            <person name="Tonon T."/>
            <person name="Tregear J.W."/>
            <person name="Valentin K."/>
            <person name="von Dassow P."/>
            <person name="Yamagishi T."/>
            <person name="Van de Peer Y."/>
            <person name="Wincker P."/>
        </authorList>
    </citation>
    <scope>NUCLEOTIDE SEQUENCE [LARGE SCALE GENOMIC DNA]</scope>
    <source>
        <strain evidence="5">Ec32 / CCAP1310/4</strain>
    </source>
</reference>
<dbReference type="Gene3D" id="3.40.140.10">
    <property type="entry name" value="Cytidine Deaminase, domain 2"/>
    <property type="match status" value="1"/>
</dbReference>
<gene>
    <name evidence="4" type="ORF">Esi_0003_0036</name>
</gene>
<dbReference type="PANTHER" id="PTHR10410">
    <property type="entry name" value="EUKARYOTIC TRANSLATION INITIATION FACTOR 3 -RELATED"/>
    <property type="match status" value="1"/>
</dbReference>
<dbReference type="InterPro" id="IPR000555">
    <property type="entry name" value="JAMM/MPN+_dom"/>
</dbReference>
<dbReference type="InterPro" id="IPR040749">
    <property type="entry name" value="BRCC36_C"/>
</dbReference>
<feature type="compositionally biased region" description="Gly residues" evidence="2">
    <location>
        <begin position="140"/>
        <end position="159"/>
    </location>
</feature>
<name>D7FVU5_ECTSI</name>
<dbReference type="OrthoDB" id="446074at2759"/>
<protein>
    <recommendedName>
        <fullName evidence="3">MPN domain-containing protein</fullName>
    </recommendedName>
</protein>
<dbReference type="SMART" id="SM00232">
    <property type="entry name" value="JAB_MPN"/>
    <property type="match status" value="1"/>
</dbReference>
<evidence type="ECO:0000313" key="4">
    <source>
        <dbReference type="EMBL" id="CBJ25465.1"/>
    </source>
</evidence>
<keyword evidence="1" id="KW-0175">Coiled coil</keyword>
<feature type="domain" description="MPN" evidence="3">
    <location>
        <begin position="1"/>
        <end position="129"/>
    </location>
</feature>
<evidence type="ECO:0000256" key="1">
    <source>
        <dbReference type="SAM" id="Coils"/>
    </source>
</evidence>